<keyword evidence="1" id="KW-0805">Transcription regulation</keyword>
<dbReference type="Pfam" id="PF12833">
    <property type="entry name" value="HTH_18"/>
    <property type="match status" value="1"/>
</dbReference>
<comment type="caution">
    <text evidence="5">The sequence shown here is derived from an EMBL/GenBank/DDBJ whole genome shotgun (WGS) entry which is preliminary data.</text>
</comment>
<dbReference type="InterPro" id="IPR009057">
    <property type="entry name" value="Homeodomain-like_sf"/>
</dbReference>
<evidence type="ECO:0000256" key="3">
    <source>
        <dbReference type="ARBA" id="ARBA00023163"/>
    </source>
</evidence>
<dbReference type="Proteomes" id="UP000248975">
    <property type="component" value="Unassembled WGS sequence"/>
</dbReference>
<protein>
    <recommendedName>
        <fullName evidence="4">HTH araC/xylS-type domain-containing protein</fullName>
    </recommendedName>
</protein>
<sequence length="327" mass="35839">MSAMKVSFARPDTTDPLKFEILLKPGFVGLEVTSVIDTLRIANRIAGTTLFAWTTSAESTGPIEGAGGYFFKATGFESLTKPPDVLIVPGNRGRVFLEKSAINRILRLRREGSRIILLAEAAAEFIASQKLMRGPVTTHWENKLVLLESYVDAEVSDAIAERFEGFTTAAGMGTTIDLMLHLLGEFIPASIVRTVSAVLLHDRLRPLSTMQPALQPTLTSNGDPVIQRAIALMQTNLDADMPLISLASQVGISLRSLERKFNKAFTMSPAAFFRELRLNKALQLITSTNLPLIDIAISCGLHSTGNLSKSFKTRFNMTPMAWRKSSR</sequence>
<dbReference type="PANTHER" id="PTHR46796">
    <property type="entry name" value="HTH-TYPE TRANSCRIPTIONAL ACTIVATOR RHAS-RELATED"/>
    <property type="match status" value="1"/>
</dbReference>
<dbReference type="PROSITE" id="PS00041">
    <property type="entry name" value="HTH_ARAC_FAMILY_1"/>
    <property type="match status" value="1"/>
</dbReference>
<keyword evidence="3" id="KW-0804">Transcription</keyword>
<keyword evidence="2" id="KW-0238">DNA-binding</keyword>
<name>A0A2W5S662_CERSP</name>
<dbReference type="Gene3D" id="3.40.50.880">
    <property type="match status" value="1"/>
</dbReference>
<dbReference type="SUPFAM" id="SSF52317">
    <property type="entry name" value="Class I glutamine amidotransferase-like"/>
    <property type="match status" value="1"/>
</dbReference>
<dbReference type="SUPFAM" id="SSF46689">
    <property type="entry name" value="Homeodomain-like"/>
    <property type="match status" value="2"/>
</dbReference>
<evidence type="ECO:0000259" key="4">
    <source>
        <dbReference type="PROSITE" id="PS01124"/>
    </source>
</evidence>
<gene>
    <name evidence="5" type="ORF">DI533_22200</name>
</gene>
<proteinExistence type="predicted"/>
<evidence type="ECO:0000313" key="6">
    <source>
        <dbReference type="Proteomes" id="UP000248975"/>
    </source>
</evidence>
<dbReference type="Gene3D" id="1.10.10.60">
    <property type="entry name" value="Homeodomain-like"/>
    <property type="match status" value="1"/>
</dbReference>
<dbReference type="GO" id="GO:0043565">
    <property type="term" value="F:sequence-specific DNA binding"/>
    <property type="evidence" value="ECO:0007669"/>
    <property type="project" value="InterPro"/>
</dbReference>
<dbReference type="GO" id="GO:0003700">
    <property type="term" value="F:DNA-binding transcription factor activity"/>
    <property type="evidence" value="ECO:0007669"/>
    <property type="project" value="InterPro"/>
</dbReference>
<evidence type="ECO:0000256" key="1">
    <source>
        <dbReference type="ARBA" id="ARBA00023015"/>
    </source>
</evidence>
<organism evidence="5 6">
    <name type="scientific">Cereibacter sphaeroides</name>
    <name type="common">Rhodobacter sphaeroides</name>
    <dbReference type="NCBI Taxonomy" id="1063"/>
    <lineage>
        <taxon>Bacteria</taxon>
        <taxon>Pseudomonadati</taxon>
        <taxon>Pseudomonadota</taxon>
        <taxon>Alphaproteobacteria</taxon>
        <taxon>Rhodobacterales</taxon>
        <taxon>Paracoccaceae</taxon>
        <taxon>Cereibacter</taxon>
    </lineage>
</organism>
<dbReference type="InterPro" id="IPR050204">
    <property type="entry name" value="AraC_XylS_family_regulators"/>
</dbReference>
<dbReference type="InterPro" id="IPR029062">
    <property type="entry name" value="Class_I_gatase-like"/>
</dbReference>
<evidence type="ECO:0000313" key="5">
    <source>
        <dbReference type="EMBL" id="PZQ94465.1"/>
    </source>
</evidence>
<evidence type="ECO:0000256" key="2">
    <source>
        <dbReference type="ARBA" id="ARBA00023125"/>
    </source>
</evidence>
<dbReference type="PROSITE" id="PS01124">
    <property type="entry name" value="HTH_ARAC_FAMILY_2"/>
    <property type="match status" value="1"/>
</dbReference>
<dbReference type="EMBL" id="QFQS01000022">
    <property type="protein sequence ID" value="PZQ94465.1"/>
    <property type="molecule type" value="Genomic_DNA"/>
</dbReference>
<dbReference type="AlphaFoldDB" id="A0A2W5S662"/>
<dbReference type="InterPro" id="IPR018062">
    <property type="entry name" value="HTH_AraC-typ_CS"/>
</dbReference>
<accession>A0A2W5S662</accession>
<feature type="domain" description="HTH araC/xylS-type" evidence="4">
    <location>
        <begin position="227"/>
        <end position="325"/>
    </location>
</feature>
<dbReference type="InterPro" id="IPR018060">
    <property type="entry name" value="HTH_AraC"/>
</dbReference>
<dbReference type="SMART" id="SM00342">
    <property type="entry name" value="HTH_ARAC"/>
    <property type="match status" value="1"/>
</dbReference>
<reference evidence="5 6" key="1">
    <citation type="submission" date="2017-08" db="EMBL/GenBank/DDBJ databases">
        <title>Infants hospitalized years apart are colonized by the same room-sourced microbial strains.</title>
        <authorList>
            <person name="Brooks B."/>
            <person name="Olm M.R."/>
            <person name="Firek B.A."/>
            <person name="Baker R."/>
            <person name="Thomas B.C."/>
            <person name="Morowitz M.J."/>
            <person name="Banfield J.F."/>
        </authorList>
    </citation>
    <scope>NUCLEOTIDE SEQUENCE [LARGE SCALE GENOMIC DNA]</scope>
    <source>
        <strain evidence="5">S2_003_000_R2_11</strain>
    </source>
</reference>